<evidence type="ECO:0000259" key="7">
    <source>
        <dbReference type="PROSITE" id="PS50145"/>
    </source>
</evidence>
<dbReference type="PANTHER" id="PTHR10131">
    <property type="entry name" value="TNF RECEPTOR ASSOCIATED FACTOR"/>
    <property type="match status" value="1"/>
</dbReference>
<dbReference type="AlphaFoldDB" id="A0A1Y2IVT9"/>
<feature type="zinc finger region" description="TRAF-type" evidence="4">
    <location>
        <begin position="99"/>
        <end position="129"/>
    </location>
</feature>
<dbReference type="SUPFAM" id="SSF57850">
    <property type="entry name" value="RING/U-box"/>
    <property type="match status" value="1"/>
</dbReference>
<dbReference type="InterPro" id="IPR001293">
    <property type="entry name" value="Znf_TRAF"/>
</dbReference>
<feature type="compositionally biased region" description="Low complexity" evidence="5">
    <location>
        <begin position="162"/>
        <end position="177"/>
    </location>
</feature>
<feature type="compositionally biased region" description="Basic and acidic residues" evidence="5">
    <location>
        <begin position="149"/>
        <end position="161"/>
    </location>
</feature>
<keyword evidence="1 4" id="KW-0479">Metal-binding</keyword>
<feature type="compositionally biased region" description="Polar residues" evidence="5">
    <location>
        <begin position="129"/>
        <end position="142"/>
    </location>
</feature>
<keyword evidence="3 4" id="KW-0862">Zinc</keyword>
<keyword evidence="9" id="KW-1185">Reference proteome</keyword>
<keyword evidence="2 4" id="KW-0863">Zinc-finger</keyword>
<dbReference type="PROSITE" id="PS50089">
    <property type="entry name" value="ZF_RING_2"/>
    <property type="match status" value="1"/>
</dbReference>
<feature type="region of interest" description="Disordered" evidence="5">
    <location>
        <begin position="129"/>
        <end position="178"/>
    </location>
</feature>
<evidence type="ECO:0000256" key="1">
    <source>
        <dbReference type="ARBA" id="ARBA00022723"/>
    </source>
</evidence>
<dbReference type="OrthoDB" id="1630758at2759"/>
<dbReference type="GO" id="GO:0008270">
    <property type="term" value="F:zinc ion binding"/>
    <property type="evidence" value="ECO:0007669"/>
    <property type="project" value="UniProtKB-KW"/>
</dbReference>
<dbReference type="InterPro" id="IPR017907">
    <property type="entry name" value="Znf_RING_CS"/>
</dbReference>
<evidence type="ECO:0000313" key="8">
    <source>
        <dbReference type="EMBL" id="OSD04062.1"/>
    </source>
</evidence>
<feature type="domain" description="RING-type" evidence="6">
    <location>
        <begin position="16"/>
        <end position="55"/>
    </location>
</feature>
<dbReference type="Proteomes" id="UP000193067">
    <property type="component" value="Unassembled WGS sequence"/>
</dbReference>
<evidence type="ECO:0000256" key="4">
    <source>
        <dbReference type="PROSITE-ProRule" id="PRU00207"/>
    </source>
</evidence>
<dbReference type="EMBL" id="KZ084098">
    <property type="protein sequence ID" value="OSD04062.1"/>
    <property type="molecule type" value="Genomic_DNA"/>
</dbReference>
<sequence length="507" mass="54272">MSSYTYVDTPNANLVCCICRSPFVEPCITRTCCHTFCYECISQAVTINRQCPIDRTPLTIHDLAPADPVVRNLVDELVVKCPQEPLGCSYLCQRLLMPVHLRDSCQYVEFACPEAKCSQRILRKDLQTHQCHGNNSQSSGAGVQQPRDAQGDRRQANHEEPTSATEASQQESQSPSADLAAENAILRLRLSALENVVHTLRSEMFAVKHALGPWFRPELQLQLHPEPNADQSSVATPLEVAEHTPLDNIEVRDNASSTEPSPPPPATVGDGSDISSYFPAPEELTSEAPSRPRRSRAVTDAQRPYLAPVNARSQSTASPTTSYPGVRTNVAPGSAQSVMYSSSSYPTPGPMPGMSYPQSNPLPTPSPATVSIPPLDPSTPLPDTLKSLHSSLVTLAGALGALAAARGSDSLRTTEELRGLRGAMHALRMQVHDILTSRTHLPSQGPGAAAGGAGEGDTADGPALGLGAPSWIGYGPRPYGYPAMYAHPFPPPYLGVPHPPPTNITKL</sequence>
<feature type="compositionally biased region" description="Low complexity" evidence="5">
    <location>
        <begin position="334"/>
        <end position="344"/>
    </location>
</feature>
<dbReference type="Gene3D" id="3.30.40.10">
    <property type="entry name" value="Zinc/RING finger domain, C3HC4 (zinc finger)"/>
    <property type="match status" value="1"/>
</dbReference>
<feature type="region of interest" description="Disordered" evidence="5">
    <location>
        <begin position="439"/>
        <end position="462"/>
    </location>
</feature>
<evidence type="ECO:0000256" key="3">
    <source>
        <dbReference type="ARBA" id="ARBA00022833"/>
    </source>
</evidence>
<dbReference type="SUPFAM" id="SSF49599">
    <property type="entry name" value="TRAF domain-like"/>
    <property type="match status" value="1"/>
</dbReference>
<dbReference type="STRING" id="1353009.A0A1Y2IVT9"/>
<dbReference type="InterPro" id="IPR001841">
    <property type="entry name" value="Znf_RING"/>
</dbReference>
<proteinExistence type="predicted"/>
<organism evidence="8 9">
    <name type="scientific">Trametes coccinea (strain BRFM310)</name>
    <name type="common">Pycnoporus coccineus</name>
    <dbReference type="NCBI Taxonomy" id="1353009"/>
    <lineage>
        <taxon>Eukaryota</taxon>
        <taxon>Fungi</taxon>
        <taxon>Dikarya</taxon>
        <taxon>Basidiomycota</taxon>
        <taxon>Agaricomycotina</taxon>
        <taxon>Agaricomycetes</taxon>
        <taxon>Polyporales</taxon>
        <taxon>Polyporaceae</taxon>
        <taxon>Trametes</taxon>
    </lineage>
</organism>
<feature type="domain" description="TRAF-type" evidence="7">
    <location>
        <begin position="99"/>
        <end position="129"/>
    </location>
</feature>
<feature type="region of interest" description="Disordered" evidence="5">
    <location>
        <begin position="252"/>
        <end position="369"/>
    </location>
</feature>
<protein>
    <recommendedName>
        <fullName evidence="10">RING-type domain-containing protein</fullName>
    </recommendedName>
</protein>
<feature type="compositionally biased region" description="Polar residues" evidence="5">
    <location>
        <begin position="311"/>
        <end position="323"/>
    </location>
</feature>
<dbReference type="InterPro" id="IPR013083">
    <property type="entry name" value="Znf_RING/FYVE/PHD"/>
</dbReference>
<evidence type="ECO:0000256" key="2">
    <source>
        <dbReference type="ARBA" id="ARBA00022771"/>
    </source>
</evidence>
<dbReference type="PROSITE" id="PS00518">
    <property type="entry name" value="ZF_RING_1"/>
    <property type="match status" value="1"/>
</dbReference>
<evidence type="ECO:0008006" key="10">
    <source>
        <dbReference type="Google" id="ProtNLM"/>
    </source>
</evidence>
<evidence type="ECO:0000259" key="6">
    <source>
        <dbReference type="PROSITE" id="PS50089"/>
    </source>
</evidence>
<evidence type="ECO:0000313" key="9">
    <source>
        <dbReference type="Proteomes" id="UP000193067"/>
    </source>
</evidence>
<accession>A0A1Y2IVT9</accession>
<gene>
    <name evidence="8" type="ORF">PYCCODRAFT_1364965</name>
</gene>
<reference evidence="8 9" key="1">
    <citation type="journal article" date="2015" name="Biotechnol. Biofuels">
        <title>Enhanced degradation of softwood versus hardwood by the white-rot fungus Pycnoporus coccineus.</title>
        <authorList>
            <person name="Couturier M."/>
            <person name="Navarro D."/>
            <person name="Chevret D."/>
            <person name="Henrissat B."/>
            <person name="Piumi F."/>
            <person name="Ruiz-Duenas F.J."/>
            <person name="Martinez A.T."/>
            <person name="Grigoriev I.V."/>
            <person name="Riley R."/>
            <person name="Lipzen A."/>
            <person name="Berrin J.G."/>
            <person name="Master E.R."/>
            <person name="Rosso M.N."/>
        </authorList>
    </citation>
    <scope>NUCLEOTIDE SEQUENCE [LARGE SCALE GENOMIC DNA]</scope>
    <source>
        <strain evidence="8 9">BRFM310</strain>
    </source>
</reference>
<dbReference type="PROSITE" id="PS50145">
    <property type="entry name" value="ZF_TRAF"/>
    <property type="match status" value="1"/>
</dbReference>
<evidence type="ECO:0000256" key="5">
    <source>
        <dbReference type="SAM" id="MobiDB-lite"/>
    </source>
</evidence>
<dbReference type="PANTHER" id="PTHR10131:SF94">
    <property type="entry name" value="TNF RECEPTOR-ASSOCIATED FACTOR 4"/>
    <property type="match status" value="1"/>
</dbReference>
<name>A0A1Y2IVT9_TRAC3</name>